<dbReference type="SUPFAM" id="SSF52283">
    <property type="entry name" value="Formate/glycerate dehydrogenase catalytic domain-like"/>
    <property type="match status" value="1"/>
</dbReference>
<keyword evidence="2 4" id="KW-0560">Oxidoreductase</keyword>
<dbReference type="InterPro" id="IPR006140">
    <property type="entry name" value="D-isomer_DH_NAD-bd"/>
</dbReference>
<dbReference type="SUPFAM" id="SSF51735">
    <property type="entry name" value="NAD(P)-binding Rossmann-fold domains"/>
    <property type="match status" value="1"/>
</dbReference>
<dbReference type="PANTHER" id="PTHR43761:SF1">
    <property type="entry name" value="D-ISOMER SPECIFIC 2-HYDROXYACID DEHYDROGENASE CATALYTIC DOMAIN-CONTAINING PROTEIN-RELATED"/>
    <property type="match status" value="1"/>
</dbReference>
<evidence type="ECO:0000256" key="3">
    <source>
        <dbReference type="ARBA" id="ARBA00023027"/>
    </source>
</evidence>
<keyword evidence="8" id="KW-1185">Reference proteome</keyword>
<gene>
    <name evidence="7" type="ORF">EDC56_0790</name>
</gene>
<evidence type="ECO:0000313" key="7">
    <source>
        <dbReference type="EMBL" id="ROS05260.1"/>
    </source>
</evidence>
<evidence type="ECO:0000256" key="4">
    <source>
        <dbReference type="RuleBase" id="RU003719"/>
    </source>
</evidence>
<evidence type="ECO:0000256" key="1">
    <source>
        <dbReference type="ARBA" id="ARBA00005854"/>
    </source>
</evidence>
<dbReference type="Pfam" id="PF00389">
    <property type="entry name" value="2-Hacid_dh"/>
    <property type="match status" value="1"/>
</dbReference>
<accession>A0A3N2DZJ6</accession>
<organism evidence="7 8">
    <name type="scientific">Sinobacterium caligoides</name>
    <dbReference type="NCBI Taxonomy" id="933926"/>
    <lineage>
        <taxon>Bacteria</taxon>
        <taxon>Pseudomonadati</taxon>
        <taxon>Pseudomonadota</taxon>
        <taxon>Gammaproteobacteria</taxon>
        <taxon>Cellvibrionales</taxon>
        <taxon>Spongiibacteraceae</taxon>
        <taxon>Sinobacterium</taxon>
    </lineage>
</organism>
<comment type="similarity">
    <text evidence="1 4">Belongs to the D-isomer specific 2-hydroxyacid dehydrogenase family.</text>
</comment>
<dbReference type="GO" id="GO:0016616">
    <property type="term" value="F:oxidoreductase activity, acting on the CH-OH group of donors, NAD or NADP as acceptor"/>
    <property type="evidence" value="ECO:0007669"/>
    <property type="project" value="InterPro"/>
</dbReference>
<dbReference type="PANTHER" id="PTHR43761">
    <property type="entry name" value="D-ISOMER SPECIFIC 2-HYDROXYACID DEHYDROGENASE FAMILY PROTEIN (AFU_ORTHOLOGUE AFUA_1G13630)"/>
    <property type="match status" value="1"/>
</dbReference>
<sequence>MLDAASLRPEQLDLAALYNVEGVDWQVYESTLPGEIDERIAQAHIVLTNKVVIGAEAIARAEQLRLISVMATGTNNIDLAAASKQGIVVCNAQSYSMPSLMQHTWMLILALAGKVVLMQEQVREGAWQQASQFCLLDHSAVELSGKVLGVIGFGDSGRAVAAIAEAFGMKVLVAQRPGSEHCPDGRVPLEVLLRESDVVSIHCPLTEHSAGLIASAELALMKAGAFIVNTARGGIIDECALAEALREGEIAGAALDVLSTEPPPANHPLLAADVPNLILTPHSAWGSIESRQRLVDQLCAVVEGFVAGNIVQQVNA</sequence>
<dbReference type="GO" id="GO:0051287">
    <property type="term" value="F:NAD binding"/>
    <property type="evidence" value="ECO:0007669"/>
    <property type="project" value="InterPro"/>
</dbReference>
<evidence type="ECO:0000313" key="8">
    <source>
        <dbReference type="Proteomes" id="UP000275394"/>
    </source>
</evidence>
<dbReference type="Pfam" id="PF02826">
    <property type="entry name" value="2-Hacid_dh_C"/>
    <property type="match status" value="1"/>
</dbReference>
<protein>
    <submittedName>
        <fullName evidence="7">Glycerate dehydrogenase</fullName>
    </submittedName>
</protein>
<dbReference type="InterPro" id="IPR036291">
    <property type="entry name" value="NAD(P)-bd_dom_sf"/>
</dbReference>
<dbReference type="AlphaFoldDB" id="A0A3N2DZJ6"/>
<evidence type="ECO:0000259" key="5">
    <source>
        <dbReference type="Pfam" id="PF00389"/>
    </source>
</evidence>
<dbReference type="Proteomes" id="UP000275394">
    <property type="component" value="Unassembled WGS sequence"/>
</dbReference>
<dbReference type="CDD" id="cd12162">
    <property type="entry name" value="2-Hacid_dh_4"/>
    <property type="match status" value="1"/>
</dbReference>
<dbReference type="InterPro" id="IPR050418">
    <property type="entry name" value="D-iso_2-hydroxyacid_DH_PdxB"/>
</dbReference>
<dbReference type="Gene3D" id="3.40.50.720">
    <property type="entry name" value="NAD(P)-binding Rossmann-like Domain"/>
    <property type="match status" value="2"/>
</dbReference>
<evidence type="ECO:0000259" key="6">
    <source>
        <dbReference type="Pfam" id="PF02826"/>
    </source>
</evidence>
<feature type="domain" description="D-isomer specific 2-hydroxyacid dehydrogenase catalytic" evidence="5">
    <location>
        <begin position="19"/>
        <end position="312"/>
    </location>
</feature>
<dbReference type="EMBL" id="RKHR01000003">
    <property type="protein sequence ID" value="ROS05260.1"/>
    <property type="molecule type" value="Genomic_DNA"/>
</dbReference>
<dbReference type="InterPro" id="IPR006139">
    <property type="entry name" value="D-isomer_2_OHA_DH_cat_dom"/>
</dbReference>
<dbReference type="InterPro" id="IPR029753">
    <property type="entry name" value="D-isomer_DH_CS"/>
</dbReference>
<evidence type="ECO:0000256" key="2">
    <source>
        <dbReference type="ARBA" id="ARBA00023002"/>
    </source>
</evidence>
<dbReference type="PROSITE" id="PS00671">
    <property type="entry name" value="D_2_HYDROXYACID_DH_3"/>
    <property type="match status" value="1"/>
</dbReference>
<comment type="caution">
    <text evidence="7">The sequence shown here is derived from an EMBL/GenBank/DDBJ whole genome shotgun (WGS) entry which is preliminary data.</text>
</comment>
<keyword evidence="3" id="KW-0520">NAD</keyword>
<reference evidence="7 8" key="1">
    <citation type="submission" date="2018-11" db="EMBL/GenBank/DDBJ databases">
        <title>Genomic Encyclopedia of Type Strains, Phase IV (KMG-IV): sequencing the most valuable type-strain genomes for metagenomic binning, comparative biology and taxonomic classification.</title>
        <authorList>
            <person name="Goeker M."/>
        </authorList>
    </citation>
    <scope>NUCLEOTIDE SEQUENCE [LARGE SCALE GENOMIC DNA]</scope>
    <source>
        <strain evidence="7 8">DSM 100316</strain>
    </source>
</reference>
<proteinExistence type="inferred from homology"/>
<name>A0A3N2DZJ6_9GAMM</name>
<feature type="domain" description="D-isomer specific 2-hydroxyacid dehydrogenase NAD-binding" evidence="6">
    <location>
        <begin position="106"/>
        <end position="284"/>
    </location>
</feature>